<name>A0A147BMV7_IXORI</name>
<dbReference type="PANTHER" id="PTHR31025">
    <property type="entry name" value="SI:CH211-196P9.1-RELATED"/>
    <property type="match status" value="1"/>
</dbReference>
<dbReference type="PANTHER" id="PTHR31025:SF22">
    <property type="entry name" value="IP13529P"/>
    <property type="match status" value="1"/>
</dbReference>
<proteinExistence type="predicted"/>
<organism evidence="2">
    <name type="scientific">Ixodes ricinus</name>
    <name type="common">Common tick</name>
    <name type="synonym">Acarus ricinus</name>
    <dbReference type="NCBI Taxonomy" id="34613"/>
    <lineage>
        <taxon>Eukaryota</taxon>
        <taxon>Metazoa</taxon>
        <taxon>Ecdysozoa</taxon>
        <taxon>Arthropoda</taxon>
        <taxon>Chelicerata</taxon>
        <taxon>Arachnida</taxon>
        <taxon>Acari</taxon>
        <taxon>Parasitiformes</taxon>
        <taxon>Ixodida</taxon>
        <taxon>Ixodoidea</taxon>
        <taxon>Ixodidae</taxon>
        <taxon>Ixodinae</taxon>
        <taxon>Ixodes</taxon>
    </lineage>
</organism>
<protein>
    <submittedName>
        <fullName evidence="2">Uncharacterized protein</fullName>
    </submittedName>
</protein>
<dbReference type="EMBL" id="GEGO01003291">
    <property type="protein sequence ID" value="JAR92113.1"/>
    <property type="molecule type" value="Transcribed_RNA"/>
</dbReference>
<feature type="region of interest" description="Disordered" evidence="1">
    <location>
        <begin position="61"/>
        <end position="85"/>
    </location>
</feature>
<reference evidence="2" key="1">
    <citation type="journal article" date="2018" name="PLoS Negl. Trop. Dis.">
        <title>Sialome diversity of ticks revealed by RNAseq of single tick salivary glands.</title>
        <authorList>
            <person name="Perner J."/>
            <person name="Kropackova S."/>
            <person name="Kopacek P."/>
            <person name="Ribeiro J.M."/>
        </authorList>
    </citation>
    <scope>NUCLEOTIDE SEQUENCE</scope>
    <source>
        <strain evidence="2">Siblings of single egg batch collected in Ceske Budejovice</strain>
        <tissue evidence="2">Salivary glands</tissue>
    </source>
</reference>
<accession>A0A147BMV7</accession>
<feature type="non-terminal residue" evidence="2">
    <location>
        <position position="1"/>
    </location>
</feature>
<sequence>VVVNGLMRKSSRPSRDCVRCVAEGLVKMFPASLEDQGIDGQKMGTGYDSLLRQLENRIENLSRGKRLSAPEAEESRPQRKSSKSSYGCLNWQLQLSGEGDIHDANESKEWMKREAHKATKDLDLSRAMELSTATYGDQRAYINSVNPIHSARDVKEEWPLLFHKPLFYAHVKALLGKNMLETFTEGLKLCTALLVRHFAKSSNRELLFWSVQAEEAEKRGEAMAKEKVLLPQLACYFKEKTEILVQVLEEGNSITDQLPSLPCTPMVVAVGSIFSRSCLVVVEQEILFDEPVDFHEAACLLFCAYYVLNMVYPRDVEATLEFIQRQICGINPAKGSKRDSYKRGLVHPKILRLMKDVK</sequence>
<evidence type="ECO:0000256" key="1">
    <source>
        <dbReference type="SAM" id="MobiDB-lite"/>
    </source>
</evidence>
<evidence type="ECO:0000313" key="2">
    <source>
        <dbReference type="EMBL" id="JAR92113.1"/>
    </source>
</evidence>
<dbReference type="AlphaFoldDB" id="A0A147BMV7"/>